<feature type="region of interest" description="Disordered" evidence="1">
    <location>
        <begin position="19"/>
        <end position="38"/>
    </location>
</feature>
<organism evidence="2">
    <name type="scientific">Mytilinidion resinicola</name>
    <dbReference type="NCBI Taxonomy" id="574789"/>
    <lineage>
        <taxon>Eukaryota</taxon>
        <taxon>Fungi</taxon>
        <taxon>Dikarya</taxon>
        <taxon>Ascomycota</taxon>
        <taxon>Pezizomycotina</taxon>
        <taxon>Dothideomycetes</taxon>
        <taxon>Pleosporomycetidae</taxon>
        <taxon>Mytilinidiales</taxon>
        <taxon>Mytilinidiaceae</taxon>
        <taxon>Mytilinidion</taxon>
    </lineage>
</organism>
<sequence>MPPPDVDELSFTFAQLRLRSAPSPPTRPLPPPRRPPSVVRKGLNDLPSELLHLTCNYLDIVDLKSFRLTNTRFCDIGISHLFCEARLCADLTSLKRLENVATHPVAKYVKSLDCVGYEKDNGFGAELNRMADFQYGRRFILAATEGASYGDIMVLMQAWIKKCGYASETKDEPPRLSLILKLLVALESVKCSLNPPDTPLWTSGTGIRCPLGPAFYFFSGVLKACHLADVALKTLDVSHVHETILYELGTRRALRAFVKFMRFQQPASGYGIPSMLMNLPSLKLRVCSFCSSDPDTLRQARQMFADSLHNMPKLQILDLSFVDKPVFLSSILEESVWPDLESLSLSFVGIHESHFMSFLEKHTPSLKALELDNIILVGSSGKAILRPLRDWVLRSNLEFFSITGSLQEIESKHGVDENESAFQQYCSLADWKPNSNGINLEVLKYLTYGGRDLAHDAQASQVALTGVNDAIYESDDYVSEERTVFEGIRWP</sequence>
<accession>A0A6A6Y451</accession>
<dbReference type="EMBL" id="MU003722">
    <property type="protein sequence ID" value="KAF2802567.1"/>
    <property type="molecule type" value="Genomic_DNA"/>
</dbReference>
<dbReference type="Proteomes" id="UP000504636">
    <property type="component" value="Unplaced"/>
</dbReference>
<evidence type="ECO:0008006" key="5">
    <source>
        <dbReference type="Google" id="ProtNLM"/>
    </source>
</evidence>
<evidence type="ECO:0000313" key="2">
    <source>
        <dbReference type="EMBL" id="KAF2802567.1"/>
    </source>
</evidence>
<dbReference type="RefSeq" id="XP_033569531.1">
    <property type="nucleotide sequence ID" value="XM_033726235.1"/>
</dbReference>
<dbReference type="GeneID" id="54467128"/>
<dbReference type="InterPro" id="IPR032675">
    <property type="entry name" value="LRR_dom_sf"/>
</dbReference>
<reference evidence="2 4" key="1">
    <citation type="journal article" date="2020" name="Stud. Mycol.">
        <title>101 Dothideomycetes genomes: a test case for predicting lifestyles and emergence of pathogens.</title>
        <authorList>
            <person name="Haridas S."/>
            <person name="Albert R."/>
            <person name="Binder M."/>
            <person name="Bloem J."/>
            <person name="Labutti K."/>
            <person name="Salamov A."/>
            <person name="Andreopoulos B."/>
            <person name="Baker S."/>
            <person name="Barry K."/>
            <person name="Bills G."/>
            <person name="Bluhm B."/>
            <person name="Cannon C."/>
            <person name="Castanera R."/>
            <person name="Culley D."/>
            <person name="Daum C."/>
            <person name="Ezra D."/>
            <person name="Gonzalez J."/>
            <person name="Henrissat B."/>
            <person name="Kuo A."/>
            <person name="Liang C."/>
            <person name="Lipzen A."/>
            <person name="Lutzoni F."/>
            <person name="Magnuson J."/>
            <person name="Mondo S."/>
            <person name="Nolan M."/>
            <person name="Ohm R."/>
            <person name="Pangilinan J."/>
            <person name="Park H.-J."/>
            <person name="Ramirez L."/>
            <person name="Alfaro M."/>
            <person name="Sun H."/>
            <person name="Tritt A."/>
            <person name="Yoshinaga Y."/>
            <person name="Zwiers L.-H."/>
            <person name="Turgeon B."/>
            <person name="Goodwin S."/>
            <person name="Spatafora J."/>
            <person name="Crous P."/>
            <person name="Grigoriev I."/>
        </authorList>
    </citation>
    <scope>NUCLEOTIDE SEQUENCE</scope>
    <source>
        <strain evidence="2 4">CBS 304.34</strain>
    </source>
</reference>
<evidence type="ECO:0000313" key="3">
    <source>
        <dbReference type="Proteomes" id="UP000504636"/>
    </source>
</evidence>
<name>A0A6A6Y451_9PEZI</name>
<reference evidence="4" key="3">
    <citation type="submission" date="2025-04" db="UniProtKB">
        <authorList>
            <consortium name="RefSeq"/>
        </authorList>
    </citation>
    <scope>IDENTIFICATION</scope>
    <source>
        <strain evidence="4">CBS 304.34</strain>
    </source>
</reference>
<protein>
    <recommendedName>
        <fullName evidence="5">F-box domain-containing protein</fullName>
    </recommendedName>
</protein>
<proteinExistence type="predicted"/>
<evidence type="ECO:0000256" key="1">
    <source>
        <dbReference type="SAM" id="MobiDB-lite"/>
    </source>
</evidence>
<evidence type="ECO:0000313" key="4">
    <source>
        <dbReference type="RefSeq" id="XP_033569531.1"/>
    </source>
</evidence>
<dbReference type="OrthoDB" id="5422579at2759"/>
<dbReference type="Gene3D" id="3.80.10.10">
    <property type="entry name" value="Ribonuclease Inhibitor"/>
    <property type="match status" value="1"/>
</dbReference>
<reference evidence="4" key="2">
    <citation type="submission" date="2020-04" db="EMBL/GenBank/DDBJ databases">
        <authorList>
            <consortium name="NCBI Genome Project"/>
        </authorList>
    </citation>
    <scope>NUCLEOTIDE SEQUENCE</scope>
    <source>
        <strain evidence="4">CBS 304.34</strain>
    </source>
</reference>
<feature type="compositionally biased region" description="Pro residues" evidence="1">
    <location>
        <begin position="22"/>
        <end position="35"/>
    </location>
</feature>
<gene>
    <name evidence="2 4" type="ORF">BDZ99DRAFT_527293</name>
</gene>
<dbReference type="AlphaFoldDB" id="A0A6A6Y451"/>
<dbReference type="SUPFAM" id="SSF52047">
    <property type="entry name" value="RNI-like"/>
    <property type="match status" value="1"/>
</dbReference>
<keyword evidence="3" id="KW-1185">Reference proteome</keyword>
<dbReference type="CDD" id="cd09917">
    <property type="entry name" value="F-box_SF"/>
    <property type="match status" value="1"/>
</dbReference>